<evidence type="ECO:0000313" key="4">
    <source>
        <dbReference type="EMBL" id="KAJ6981338.1"/>
    </source>
</evidence>
<keyword evidence="2" id="KW-0808">Transferase</keyword>
<name>A0AAD6Q8Y4_9ROSI</name>
<dbReference type="Proteomes" id="UP001164929">
    <property type="component" value="Chromosome 10"/>
</dbReference>
<reference evidence="4" key="1">
    <citation type="journal article" date="2023" name="Mol. Ecol. Resour.">
        <title>Chromosome-level genome assembly of a triploid poplar Populus alba 'Berolinensis'.</title>
        <authorList>
            <person name="Chen S."/>
            <person name="Yu Y."/>
            <person name="Wang X."/>
            <person name="Wang S."/>
            <person name="Zhang T."/>
            <person name="Zhou Y."/>
            <person name="He R."/>
            <person name="Meng N."/>
            <person name="Wang Y."/>
            <person name="Liu W."/>
            <person name="Liu Z."/>
            <person name="Liu J."/>
            <person name="Guo Q."/>
            <person name="Huang H."/>
            <person name="Sederoff R.R."/>
            <person name="Wang G."/>
            <person name="Qu G."/>
            <person name="Chen S."/>
        </authorList>
    </citation>
    <scope>NUCLEOTIDE SEQUENCE</scope>
    <source>
        <strain evidence="4">SC-2020</strain>
    </source>
</reference>
<protein>
    <recommendedName>
        <fullName evidence="6">BAHD acyltransferase</fullName>
    </recommendedName>
</protein>
<dbReference type="EMBL" id="JAQIZT010000010">
    <property type="protein sequence ID" value="KAJ6981338.1"/>
    <property type="molecule type" value="Genomic_DNA"/>
</dbReference>
<gene>
    <name evidence="4" type="ORF">NC653_024670</name>
</gene>
<evidence type="ECO:0000313" key="5">
    <source>
        <dbReference type="Proteomes" id="UP001164929"/>
    </source>
</evidence>
<keyword evidence="3" id="KW-0012">Acyltransferase</keyword>
<dbReference type="Gene3D" id="3.30.559.10">
    <property type="entry name" value="Chloramphenicol acetyltransferase-like domain"/>
    <property type="match status" value="3"/>
</dbReference>
<dbReference type="Pfam" id="PF02458">
    <property type="entry name" value="Transferase"/>
    <property type="match status" value="1"/>
</dbReference>
<dbReference type="InterPro" id="IPR023213">
    <property type="entry name" value="CAT-like_dom_sf"/>
</dbReference>
<dbReference type="GO" id="GO:0016746">
    <property type="term" value="F:acyltransferase activity"/>
    <property type="evidence" value="ECO:0007669"/>
    <property type="project" value="UniProtKB-KW"/>
</dbReference>
<sequence>MTMGLNLLMVESNVSSLTNVKTIPACSYRIQGSSRQFIGLAIVACLPHKIADASTLATFIECWAAIALSSREVASTVNVEIVAREVIKPSSPTLNHLRKFNLSLLDQLAPVSYEPLVLLYSNLQQQLTGTHESQRLKRSLSETLTRFYPLAGRIKDGVSIECNDLGAVFVESRVSCILSKFLEKPDVELIRKFIPVETESPEALTGSLVLVQANFFACGGLAIGVCISHKAADPVTFSTFIKAWAAAAFRSVDDSSTVLPLFNASSLFPPQNLPLTRPAAVELMNDKYVTKRLVFDASKIAALQAKAVSESVTCPTRVEAVTALIWKCAMNASRSNSEHLRYSILSQSVNLRKRMAPPLPENTFGNLVGYFASCATECEIELQSLVGQLRKGLRDFGENYVEKLGEDKAFMAVCESFQGAGSMLQEGNVDFYASTDFCRFPFYGIDFGWGKPTWVTIPAGANKNVTTIMDTRDGEGVEAWVTLTEEDMAFFEGDRELLAAASLDPSALDLIMPMSSL</sequence>
<comment type="similarity">
    <text evidence="1">Belongs to the plant acyltransferase family.</text>
</comment>
<proteinExistence type="inferred from homology"/>
<accession>A0AAD6Q8Y4</accession>
<dbReference type="AlphaFoldDB" id="A0AAD6Q8Y4"/>
<evidence type="ECO:0008006" key="6">
    <source>
        <dbReference type="Google" id="ProtNLM"/>
    </source>
</evidence>
<keyword evidence="5" id="KW-1185">Reference proteome</keyword>
<evidence type="ECO:0000256" key="3">
    <source>
        <dbReference type="ARBA" id="ARBA00023315"/>
    </source>
</evidence>
<evidence type="ECO:0000256" key="2">
    <source>
        <dbReference type="ARBA" id="ARBA00022679"/>
    </source>
</evidence>
<evidence type="ECO:0000256" key="1">
    <source>
        <dbReference type="ARBA" id="ARBA00009861"/>
    </source>
</evidence>
<dbReference type="PANTHER" id="PTHR31623">
    <property type="entry name" value="F21J9.9"/>
    <property type="match status" value="1"/>
</dbReference>
<organism evidence="4 5">
    <name type="scientific">Populus alba x Populus x berolinensis</name>
    <dbReference type="NCBI Taxonomy" id="444605"/>
    <lineage>
        <taxon>Eukaryota</taxon>
        <taxon>Viridiplantae</taxon>
        <taxon>Streptophyta</taxon>
        <taxon>Embryophyta</taxon>
        <taxon>Tracheophyta</taxon>
        <taxon>Spermatophyta</taxon>
        <taxon>Magnoliopsida</taxon>
        <taxon>eudicotyledons</taxon>
        <taxon>Gunneridae</taxon>
        <taxon>Pentapetalae</taxon>
        <taxon>rosids</taxon>
        <taxon>fabids</taxon>
        <taxon>Malpighiales</taxon>
        <taxon>Salicaceae</taxon>
        <taxon>Saliceae</taxon>
        <taxon>Populus</taxon>
    </lineage>
</organism>
<comment type="caution">
    <text evidence="4">The sequence shown here is derived from an EMBL/GenBank/DDBJ whole genome shotgun (WGS) entry which is preliminary data.</text>
</comment>
<dbReference type="PANTHER" id="PTHR31623:SF122">
    <property type="entry name" value="HXXXD-TYPE ACYL-TRANSFERASE FAMILY PROTEIN"/>
    <property type="match status" value="1"/>
</dbReference>